<evidence type="ECO:0000259" key="3">
    <source>
        <dbReference type="Pfam" id="PF20153"/>
    </source>
</evidence>
<dbReference type="EMBL" id="JANAWD010000058">
    <property type="protein sequence ID" value="KAJ3488841.1"/>
    <property type="molecule type" value="Genomic_DNA"/>
</dbReference>
<feature type="transmembrane region" description="Helical" evidence="2">
    <location>
        <begin position="109"/>
        <end position="130"/>
    </location>
</feature>
<name>A0AAD5V8L0_9APHY</name>
<feature type="compositionally biased region" description="Polar residues" evidence="1">
    <location>
        <begin position="8"/>
        <end position="18"/>
    </location>
</feature>
<organism evidence="4 5">
    <name type="scientific">Meripilus lineatus</name>
    <dbReference type="NCBI Taxonomy" id="2056292"/>
    <lineage>
        <taxon>Eukaryota</taxon>
        <taxon>Fungi</taxon>
        <taxon>Dikarya</taxon>
        <taxon>Basidiomycota</taxon>
        <taxon>Agaricomycotina</taxon>
        <taxon>Agaricomycetes</taxon>
        <taxon>Polyporales</taxon>
        <taxon>Meripilaceae</taxon>
        <taxon>Meripilus</taxon>
    </lineage>
</organism>
<dbReference type="Proteomes" id="UP001212997">
    <property type="component" value="Unassembled WGS sequence"/>
</dbReference>
<keyword evidence="2" id="KW-0812">Transmembrane</keyword>
<dbReference type="AlphaFoldDB" id="A0AAD5V8L0"/>
<proteinExistence type="predicted"/>
<protein>
    <recommendedName>
        <fullName evidence="3">DUF6535 domain-containing protein</fullName>
    </recommendedName>
</protein>
<evidence type="ECO:0000256" key="1">
    <source>
        <dbReference type="SAM" id="MobiDB-lite"/>
    </source>
</evidence>
<reference evidence="4" key="1">
    <citation type="submission" date="2022-07" db="EMBL/GenBank/DDBJ databases">
        <title>Genome Sequence of Physisporinus lineatus.</title>
        <authorList>
            <person name="Buettner E."/>
        </authorList>
    </citation>
    <scope>NUCLEOTIDE SEQUENCE</scope>
    <source>
        <strain evidence="4">VT162</strain>
    </source>
</reference>
<keyword evidence="2" id="KW-1133">Transmembrane helix</keyword>
<evidence type="ECO:0000256" key="2">
    <source>
        <dbReference type="SAM" id="Phobius"/>
    </source>
</evidence>
<evidence type="ECO:0000313" key="5">
    <source>
        <dbReference type="Proteomes" id="UP001212997"/>
    </source>
</evidence>
<evidence type="ECO:0000313" key="4">
    <source>
        <dbReference type="EMBL" id="KAJ3488841.1"/>
    </source>
</evidence>
<dbReference type="InterPro" id="IPR045338">
    <property type="entry name" value="DUF6535"/>
</dbReference>
<keyword evidence="5" id="KW-1185">Reference proteome</keyword>
<feature type="compositionally biased region" description="Basic residues" evidence="1">
    <location>
        <begin position="22"/>
        <end position="33"/>
    </location>
</feature>
<keyword evidence="2" id="KW-0472">Membrane</keyword>
<gene>
    <name evidence="4" type="ORF">NLI96_g2548</name>
</gene>
<feature type="transmembrane region" description="Helical" evidence="2">
    <location>
        <begin position="145"/>
        <end position="166"/>
    </location>
</feature>
<feature type="compositionally biased region" description="Polar residues" evidence="1">
    <location>
        <begin position="47"/>
        <end position="57"/>
    </location>
</feature>
<sequence>MESHHSSLRLSTPNSAMSATGRRSRVNRRRYGSRRSDEESLSRAPLNPSTGDDSLNQPPIHLQTVENTEVKEDRAHKDGELFWSLYDSRAQQNSKDYLGKLSSSLEAHLTFAGLFSAVDTTFIALSFTFISPGSSDTAVDNRQTAVNAAFIISLSFTILASFGAVLGKQWTAHSLTSVTDKESCEERALAHQRWLAASKSWHLEKVLMAIPILIHASILSFCAGIVTSLWPQHRILSFLILIFTSTAVVVYFILFCLSVGDEFCPFQTGSSKFCRRQWRRVRELSLPTLSELFSGLWKLLRGLSLPSFTGPLEKDRVLAIRCVRWSLVEIADDEMTLEAARLITIDDSFHDRDEISQILTHPVAFNHLLVHFSRCITKTMEGDSADKTVTFAAAVCHLLLSQSSSFEHGKVLGTILRDLLVKQASQVGAGTQGSQGTQDDWSLILVNTLWKHFQLRAGIPNLVHHFPRILHVTSQYSRDFSLTRRLSLIYLVLSLPKGQLETRDRDPRGDKAELVTMGQFCLDCARNLAHRQAISLISWFLTGGFDYITVEGIKATEDEKIRRRWNAYTSKNNVSVELSESFKALENGGTGTWIRSLGRSMASKLFVELLNAVAWLERDRYTDDKKLGKTITDALKFLLNEIQPSTATTENLLARSPALLIQLSSVPKVDSDTRETALKRTLELLRTMWVNPAHTEEDVPELWPQRWVPMEALDMLVNITHKIAENMLIKKNRDVGITQGGDVLVAELLVRFYKELTSTTVGYDIRCRIFSVSLVIWASIRDSTPEVVTRKNLPARISDVLRDWWILWPRWETEYQVNQDPGPVEVVRFTSDTSNSIDEHQRNGREFFKTLANELDTEWTASDVQSWSNRGRGEFGGGRNHMT</sequence>
<feature type="transmembrane region" description="Helical" evidence="2">
    <location>
        <begin position="236"/>
        <end position="260"/>
    </location>
</feature>
<feature type="domain" description="DUF6535" evidence="3">
    <location>
        <begin position="135"/>
        <end position="231"/>
    </location>
</feature>
<feature type="transmembrane region" description="Helical" evidence="2">
    <location>
        <begin position="206"/>
        <end position="230"/>
    </location>
</feature>
<comment type="caution">
    <text evidence="4">The sequence shown here is derived from an EMBL/GenBank/DDBJ whole genome shotgun (WGS) entry which is preliminary data.</text>
</comment>
<dbReference type="Pfam" id="PF20153">
    <property type="entry name" value="DUF6535"/>
    <property type="match status" value="1"/>
</dbReference>
<feature type="region of interest" description="Disordered" evidence="1">
    <location>
        <begin position="1"/>
        <end position="59"/>
    </location>
</feature>
<accession>A0AAD5V8L0</accession>